<evidence type="ECO:0000313" key="2">
    <source>
        <dbReference type="EMBL" id="KAJ8305425.1"/>
    </source>
</evidence>
<keyword evidence="3" id="KW-1185">Reference proteome</keyword>
<comment type="caution">
    <text evidence="2">The sequence shown here is derived from an EMBL/GenBank/DDBJ whole genome shotgun (WGS) entry which is preliminary data.</text>
</comment>
<dbReference type="Pfam" id="PF12796">
    <property type="entry name" value="Ank_2"/>
    <property type="match status" value="1"/>
</dbReference>
<protein>
    <submittedName>
        <fullName evidence="2">Uncharacterized protein</fullName>
    </submittedName>
</protein>
<name>A0ABQ9EPD0_TEGGR</name>
<dbReference type="Gene3D" id="1.25.40.20">
    <property type="entry name" value="Ankyrin repeat-containing domain"/>
    <property type="match status" value="1"/>
</dbReference>
<accession>A0ABQ9EPD0</accession>
<dbReference type="SUPFAM" id="SSF48403">
    <property type="entry name" value="Ankyrin repeat"/>
    <property type="match status" value="1"/>
</dbReference>
<dbReference type="Proteomes" id="UP001217089">
    <property type="component" value="Unassembled WGS sequence"/>
</dbReference>
<dbReference type="PROSITE" id="PS50297">
    <property type="entry name" value="ANK_REP_REGION"/>
    <property type="match status" value="1"/>
</dbReference>
<sequence>MSLNHLVTQTYLKKSSLDGQTALMLAASQGRTEMVQMLLECGASVNTQDNEGSTAMMCACEHGHTDIVKLLLAQPDCDATTADNDGSTPLSIAMEAGHKDIGVLLYAHLNFTRQVQPTSPYNKIMILPETVV</sequence>
<reference evidence="2 3" key="1">
    <citation type="submission" date="2022-12" db="EMBL/GenBank/DDBJ databases">
        <title>Chromosome-level genome of Tegillarca granosa.</title>
        <authorList>
            <person name="Kim J."/>
        </authorList>
    </citation>
    <scope>NUCLEOTIDE SEQUENCE [LARGE SCALE GENOMIC DNA]</scope>
    <source>
        <strain evidence="2">Teg-2019</strain>
        <tissue evidence="2">Adductor muscle</tissue>
    </source>
</reference>
<dbReference type="InterPro" id="IPR047184">
    <property type="entry name" value="KANK1-4"/>
</dbReference>
<dbReference type="PANTHER" id="PTHR24168:SF21">
    <property type="entry name" value="KANK, ISOFORM D"/>
    <property type="match status" value="1"/>
</dbReference>
<evidence type="ECO:0000256" key="1">
    <source>
        <dbReference type="PROSITE-ProRule" id="PRU00023"/>
    </source>
</evidence>
<dbReference type="PROSITE" id="PS50088">
    <property type="entry name" value="ANK_REPEAT"/>
    <property type="match status" value="1"/>
</dbReference>
<dbReference type="PANTHER" id="PTHR24168">
    <property type="entry name" value="KN MOTIF AND ANKYRIN REPEAT DOMAIN-CONTAINING"/>
    <property type="match status" value="1"/>
</dbReference>
<dbReference type="EMBL" id="JARBDR010000813">
    <property type="protein sequence ID" value="KAJ8305425.1"/>
    <property type="molecule type" value="Genomic_DNA"/>
</dbReference>
<dbReference type="SMART" id="SM00248">
    <property type="entry name" value="ANK"/>
    <property type="match status" value="3"/>
</dbReference>
<gene>
    <name evidence="2" type="ORF">KUTeg_015970</name>
</gene>
<evidence type="ECO:0000313" key="3">
    <source>
        <dbReference type="Proteomes" id="UP001217089"/>
    </source>
</evidence>
<organism evidence="2 3">
    <name type="scientific">Tegillarca granosa</name>
    <name type="common">Malaysian cockle</name>
    <name type="synonym">Anadara granosa</name>
    <dbReference type="NCBI Taxonomy" id="220873"/>
    <lineage>
        <taxon>Eukaryota</taxon>
        <taxon>Metazoa</taxon>
        <taxon>Spiralia</taxon>
        <taxon>Lophotrochozoa</taxon>
        <taxon>Mollusca</taxon>
        <taxon>Bivalvia</taxon>
        <taxon>Autobranchia</taxon>
        <taxon>Pteriomorphia</taxon>
        <taxon>Arcoida</taxon>
        <taxon>Arcoidea</taxon>
        <taxon>Arcidae</taxon>
        <taxon>Tegillarca</taxon>
    </lineage>
</organism>
<proteinExistence type="predicted"/>
<dbReference type="InterPro" id="IPR036770">
    <property type="entry name" value="Ankyrin_rpt-contain_sf"/>
</dbReference>
<feature type="repeat" description="ANK" evidence="1">
    <location>
        <begin position="18"/>
        <end position="50"/>
    </location>
</feature>
<dbReference type="InterPro" id="IPR002110">
    <property type="entry name" value="Ankyrin_rpt"/>
</dbReference>
<keyword evidence="1" id="KW-0040">ANK repeat</keyword>